<dbReference type="SUPFAM" id="SSF47240">
    <property type="entry name" value="Ferritin-like"/>
    <property type="match status" value="1"/>
</dbReference>
<gene>
    <name evidence="1" type="ORF">VF724_04035</name>
</gene>
<sequence>MMNYPAVGAEYMHAAGYAHPAKSSLVADLEKAINGEHEAILTYEKLAQLAPNEDFRRIITGIRNDEIQHIRHFADIYSRLTGGRQPYLAPVTLPTSFRAGVEESFRDELEDSKFYRDVSAATGDLYAQKALMLASHDEQRHASWFLYMLHKLAGR</sequence>
<protein>
    <submittedName>
        <fullName evidence="1">Ferritin-like domain-containing protein</fullName>
    </submittedName>
</protein>
<accession>A0ABU5ZE95</accession>
<organism evidence="1 2">
    <name type="scientific">Ferviditalea candida</name>
    <dbReference type="NCBI Taxonomy" id="3108399"/>
    <lineage>
        <taxon>Bacteria</taxon>
        <taxon>Bacillati</taxon>
        <taxon>Bacillota</taxon>
        <taxon>Bacilli</taxon>
        <taxon>Bacillales</taxon>
        <taxon>Paenibacillaceae</taxon>
        <taxon>Ferviditalea</taxon>
    </lineage>
</organism>
<evidence type="ECO:0000313" key="1">
    <source>
        <dbReference type="EMBL" id="MEB3100825.1"/>
    </source>
</evidence>
<dbReference type="EMBL" id="JAYJLD010000004">
    <property type="protein sequence ID" value="MEB3100825.1"/>
    <property type="molecule type" value="Genomic_DNA"/>
</dbReference>
<dbReference type="Proteomes" id="UP001310386">
    <property type="component" value="Unassembled WGS sequence"/>
</dbReference>
<proteinExistence type="predicted"/>
<dbReference type="InterPro" id="IPR009078">
    <property type="entry name" value="Ferritin-like_SF"/>
</dbReference>
<dbReference type="InterPro" id="IPR012347">
    <property type="entry name" value="Ferritin-like"/>
</dbReference>
<evidence type="ECO:0000313" key="2">
    <source>
        <dbReference type="Proteomes" id="UP001310386"/>
    </source>
</evidence>
<dbReference type="CDD" id="cd00657">
    <property type="entry name" value="Ferritin_like"/>
    <property type="match status" value="1"/>
</dbReference>
<keyword evidence="2" id="KW-1185">Reference proteome</keyword>
<name>A0ABU5ZE95_9BACL</name>
<comment type="caution">
    <text evidence="1">The sequence shown here is derived from an EMBL/GenBank/DDBJ whole genome shotgun (WGS) entry which is preliminary data.</text>
</comment>
<reference evidence="1" key="1">
    <citation type="submission" date="2023-12" db="EMBL/GenBank/DDBJ databases">
        <title>Fervidustalea candida gen. nov., sp. nov., a novel member of the family Paenibacillaceae isolated from a geothermal area.</title>
        <authorList>
            <person name="Li W.-J."/>
            <person name="Jiao J.-Y."/>
            <person name="Chen Y."/>
        </authorList>
    </citation>
    <scope>NUCLEOTIDE SEQUENCE</scope>
    <source>
        <strain evidence="1">SYSU GA230002</strain>
    </source>
</reference>
<dbReference type="RefSeq" id="WP_371752942.1">
    <property type="nucleotide sequence ID" value="NZ_JAYJLD010000004.1"/>
</dbReference>
<dbReference type="Gene3D" id="1.20.1260.10">
    <property type="match status" value="1"/>
</dbReference>